<dbReference type="InterPro" id="IPR008707">
    <property type="entry name" value="B-propeller_PilY1"/>
</dbReference>
<organism evidence="5">
    <name type="scientific">Ralstonia solanacearum</name>
    <name type="common">Pseudomonas solanacearum</name>
    <dbReference type="NCBI Taxonomy" id="305"/>
    <lineage>
        <taxon>Bacteria</taxon>
        <taxon>Pseudomonadati</taxon>
        <taxon>Pseudomonadota</taxon>
        <taxon>Betaproteobacteria</taxon>
        <taxon>Burkholderiales</taxon>
        <taxon>Burkholderiaceae</taxon>
        <taxon>Ralstonia</taxon>
        <taxon>Ralstonia solanacearum species complex</taxon>
    </lineage>
</organism>
<feature type="domain" description="PilY1 beta-propeller" evidence="4">
    <location>
        <begin position="520"/>
        <end position="906"/>
    </location>
</feature>
<keyword evidence="2" id="KW-0106">Calcium</keyword>
<feature type="chain" id="PRO_5006628385" evidence="3">
    <location>
        <begin position="25"/>
        <end position="1112"/>
    </location>
</feature>
<dbReference type="GO" id="GO:0046872">
    <property type="term" value="F:metal ion binding"/>
    <property type="evidence" value="ECO:0007669"/>
    <property type="project" value="UniProtKB-KW"/>
</dbReference>
<proteinExistence type="predicted"/>
<evidence type="ECO:0000259" key="4">
    <source>
        <dbReference type="Pfam" id="PF05567"/>
    </source>
</evidence>
<feature type="signal peptide" evidence="3">
    <location>
        <begin position="1"/>
        <end position="24"/>
    </location>
</feature>
<protein>
    <submittedName>
        <fullName evidence="5">Putative type-4 fimbrial biogenesis protein pily1 domain, Con A-like domain</fullName>
    </submittedName>
</protein>
<evidence type="ECO:0000256" key="1">
    <source>
        <dbReference type="ARBA" id="ARBA00022723"/>
    </source>
</evidence>
<dbReference type="Pfam" id="PF05567">
    <property type="entry name" value="T4P_PilY1"/>
    <property type="match status" value="1"/>
</dbReference>
<reference evidence="5" key="1">
    <citation type="submission" date="2015-10" db="EMBL/GenBank/DDBJ databases">
        <authorList>
            <person name="Gilbert D.G."/>
        </authorList>
    </citation>
    <scope>NUCLEOTIDE SEQUENCE</scope>
    <source>
        <strain evidence="5">Phyl III-seqv23</strain>
    </source>
</reference>
<accession>A0A0S4TXM7</accession>
<dbReference type="EMBL" id="LN899819">
    <property type="protein sequence ID" value="CUV14748.1"/>
    <property type="molecule type" value="Genomic_DNA"/>
</dbReference>
<dbReference type="InterPro" id="IPR013320">
    <property type="entry name" value="ConA-like_dom_sf"/>
</dbReference>
<gene>
    <name evidence="5" type="ORF">RUN39_v1_950013</name>
</gene>
<dbReference type="AlphaFoldDB" id="A0A0S4TXM7"/>
<sequence length="1112" mass="114009">MMMNKKQWPLLLALAAALPGVSRAQLVISDTLTGASSSYDWKALNGACLTAGNNTGSIPACSGLSYYSGKTLVGGATGTLPDAVGSGALRLTNGDTSTSGSNGTYQSGAVVSNFTFPSTQGLQVTFTTVTYGGNNYSGTGADGISFFLADGSKSATVGALGGSLGYSCSNVNSTYDGVLGGYIGLGIDEFGNFSNSGDNTSSGTGFKASRISLRGAGSTNWSYLNATYPSYYPSSLSASQQATAVKKTCSTGYLYDFSQGGRSPTQKSALTYNYNYITGDDLSFTIANQEAVSKPLRGSAVPITYGLTITQDGLLSLSYSVNGGTAQPVITSQSITSSNGALPASFRFGFSAGTGGGSNVHEITCFKAAPVEQSSSSAGANVQQSARVEAGTQLYLAYYHPSNWWGELTAQSLVVDSTTGTVSIASTANWDASCTLTGGACQAMGSSATVTATSPASRKILTWNGSAGIPFEWSNLSSTQQSSLTSGDTTVNGNRLAYLRGDRTKEASSSGPYRTRTGVLGDIINSSPTWVGAPSSSYNGPWVDSLNGSASTVEPTGSYATFKSTYATRQNVVYVGANDGMVHGFRAGAYDSSGNFVSNTTTPNDGVETVAYMPGAVLSTIHSTTGKVDFSSPSYSHNLYVDATPGTGDLYYNGAWHTWLVGGLGGGGNAAGTIADNTTSTSGALYALDITDPTQFSESNASSLVIGEWSSSNLTCVNVANCGQYLGNTYGTPVIRRLHNGMWAVLFGNGYNSASGTAGLFVMLVNPSSGAKTFYYFDTGYGAAKDPTGKSGKNGIAYVTPADLDGDHITDYVYAGDLFGNVWRFDLTAATASSWSVASAPLFSTTAGQPISSKVVVASVPDTAGGNPRVVVAFGTGRSLPATLTSAATYAASSQALYGVWDWNMSAWNAKAAATSQYSSLAAPQTVTVSSLQTQTITSQSTASGSTASYRTVSTNKVCWQGASVCSSGNNQYGWTLVLPSTTSGSTTNYEQVIYNPTLAYGMFVVNTTIPAVTQILSCTTTQASGYTMAITIGAGGAGSSSFFGDSNGNFSTYNGGIVSGIGLSGTGTPSFVTTDSGVTMVQQTSDGKGSATAVNPSASATGSRVNWVKLR</sequence>
<evidence type="ECO:0000256" key="2">
    <source>
        <dbReference type="ARBA" id="ARBA00022837"/>
    </source>
</evidence>
<dbReference type="SUPFAM" id="SSF49899">
    <property type="entry name" value="Concanavalin A-like lectins/glucanases"/>
    <property type="match status" value="1"/>
</dbReference>
<keyword evidence="1" id="KW-0479">Metal-binding</keyword>
<evidence type="ECO:0000256" key="3">
    <source>
        <dbReference type="SAM" id="SignalP"/>
    </source>
</evidence>
<keyword evidence="3" id="KW-0732">Signal</keyword>
<evidence type="ECO:0000313" key="5">
    <source>
        <dbReference type="EMBL" id="CUV14748.1"/>
    </source>
</evidence>
<name>A0A0S4TXM7_RALSL</name>
<dbReference type="Gene3D" id="2.60.120.200">
    <property type="match status" value="1"/>
</dbReference>